<name>A0A8S5P100_9CAUD</name>
<sequence>MPYKQIESTHDWGGVSHTYPNSHEGRLPPELKKVKPSFWRRLLARIKTLFFIGDSQ</sequence>
<organism evidence="2">
    <name type="scientific">Myoviridae sp. ctakU3</name>
    <dbReference type="NCBI Taxonomy" id="2825135"/>
    <lineage>
        <taxon>Viruses</taxon>
        <taxon>Duplodnaviria</taxon>
        <taxon>Heunggongvirae</taxon>
        <taxon>Uroviricota</taxon>
        <taxon>Caudoviricetes</taxon>
    </lineage>
</organism>
<feature type="region of interest" description="Disordered" evidence="1">
    <location>
        <begin position="1"/>
        <end position="27"/>
    </location>
</feature>
<evidence type="ECO:0000256" key="1">
    <source>
        <dbReference type="SAM" id="MobiDB-lite"/>
    </source>
</evidence>
<protein>
    <submittedName>
        <fullName evidence="2">Esterase GDSL/SGNH-like Acyl-Esterase family found in Pmr5 and Cas1p</fullName>
    </submittedName>
</protein>
<proteinExistence type="predicted"/>
<accession>A0A8S5P100</accession>
<dbReference type="EMBL" id="BK015306">
    <property type="protein sequence ID" value="DAE00650.1"/>
    <property type="molecule type" value="Genomic_DNA"/>
</dbReference>
<evidence type="ECO:0000313" key="2">
    <source>
        <dbReference type="EMBL" id="DAE00650.1"/>
    </source>
</evidence>
<reference evidence="2" key="1">
    <citation type="journal article" date="2021" name="Proc. Natl. Acad. Sci. U.S.A.">
        <title>A Catalog of Tens of Thousands of Viruses from Human Metagenomes Reveals Hidden Associations with Chronic Diseases.</title>
        <authorList>
            <person name="Tisza M.J."/>
            <person name="Buck C.B."/>
        </authorList>
    </citation>
    <scope>NUCLEOTIDE SEQUENCE</scope>
    <source>
        <strain evidence="2">CtakU3</strain>
    </source>
</reference>